<reference evidence="1 2" key="1">
    <citation type="journal article" date="2018" name="Proc. R. Soc. B">
        <title>A non-coding region near Follistatin controls head colour polymorphism in the Gouldian finch.</title>
        <authorList>
            <person name="Toomey M.B."/>
            <person name="Marques C.I."/>
            <person name="Andrade P."/>
            <person name="Araujo P.M."/>
            <person name="Sabatino S."/>
            <person name="Gazda M.A."/>
            <person name="Afonso S."/>
            <person name="Lopes R.J."/>
            <person name="Corbo J.C."/>
            <person name="Carneiro M."/>
        </authorList>
    </citation>
    <scope>NUCLEOTIDE SEQUENCE [LARGE SCALE GENOMIC DNA]</scope>
    <source>
        <strain evidence="1">Red01</strain>
        <tissue evidence="1">Muscle</tissue>
    </source>
</reference>
<accession>A0A3L8S145</accession>
<organism evidence="1 2">
    <name type="scientific">Chloebia gouldiae</name>
    <name type="common">Gouldian finch</name>
    <name type="synonym">Erythrura gouldiae</name>
    <dbReference type="NCBI Taxonomy" id="44316"/>
    <lineage>
        <taxon>Eukaryota</taxon>
        <taxon>Metazoa</taxon>
        <taxon>Chordata</taxon>
        <taxon>Craniata</taxon>
        <taxon>Vertebrata</taxon>
        <taxon>Euteleostomi</taxon>
        <taxon>Archelosauria</taxon>
        <taxon>Archosauria</taxon>
        <taxon>Dinosauria</taxon>
        <taxon>Saurischia</taxon>
        <taxon>Theropoda</taxon>
        <taxon>Coelurosauria</taxon>
        <taxon>Aves</taxon>
        <taxon>Neognathae</taxon>
        <taxon>Neoaves</taxon>
        <taxon>Telluraves</taxon>
        <taxon>Australaves</taxon>
        <taxon>Passeriformes</taxon>
        <taxon>Passeroidea</taxon>
        <taxon>Passeridae</taxon>
        <taxon>Chloebia</taxon>
    </lineage>
</organism>
<evidence type="ECO:0000313" key="1">
    <source>
        <dbReference type="EMBL" id="RLV92281.1"/>
    </source>
</evidence>
<dbReference type="AlphaFoldDB" id="A0A3L8S145"/>
<protein>
    <submittedName>
        <fullName evidence="1">Uncharacterized protein</fullName>
    </submittedName>
</protein>
<sequence length="90" mass="9496">MLLAHVLIGTSPPKANSDLPVCTDSAVLKAGISNKSGSVKFIGSKGLDTLNSNCSGAISRSYRLSHMYSVHEFFRGDGFSKRSKSTASSD</sequence>
<evidence type="ECO:0000313" key="2">
    <source>
        <dbReference type="Proteomes" id="UP000276834"/>
    </source>
</evidence>
<name>A0A3L8S145_CHLGU</name>
<dbReference type="Proteomes" id="UP000276834">
    <property type="component" value="Unassembled WGS sequence"/>
</dbReference>
<dbReference type="EMBL" id="QUSF01000101">
    <property type="protein sequence ID" value="RLV92281.1"/>
    <property type="molecule type" value="Genomic_DNA"/>
</dbReference>
<gene>
    <name evidence="1" type="ORF">DV515_00013851</name>
</gene>
<comment type="caution">
    <text evidence="1">The sequence shown here is derived from an EMBL/GenBank/DDBJ whole genome shotgun (WGS) entry which is preliminary data.</text>
</comment>
<proteinExistence type="predicted"/>
<keyword evidence="2" id="KW-1185">Reference proteome</keyword>